<name>A0ACC0C8E8_CATRO</name>
<gene>
    <name evidence="1" type="ORF">M9H77_02407</name>
</gene>
<dbReference type="Proteomes" id="UP001060085">
    <property type="component" value="Linkage Group LG01"/>
</dbReference>
<protein>
    <submittedName>
        <fullName evidence="1">Uncharacterized protein</fullName>
    </submittedName>
</protein>
<proteinExistence type="predicted"/>
<evidence type="ECO:0000313" key="1">
    <source>
        <dbReference type="EMBL" id="KAI5681180.1"/>
    </source>
</evidence>
<reference evidence="2" key="1">
    <citation type="journal article" date="2023" name="Nat. Plants">
        <title>Single-cell RNA sequencing provides a high-resolution roadmap for understanding the multicellular compartmentation of specialized metabolism.</title>
        <authorList>
            <person name="Sun S."/>
            <person name="Shen X."/>
            <person name="Li Y."/>
            <person name="Li Y."/>
            <person name="Wang S."/>
            <person name="Li R."/>
            <person name="Zhang H."/>
            <person name="Shen G."/>
            <person name="Guo B."/>
            <person name="Wei J."/>
            <person name="Xu J."/>
            <person name="St-Pierre B."/>
            <person name="Chen S."/>
            <person name="Sun C."/>
        </authorList>
    </citation>
    <scope>NUCLEOTIDE SEQUENCE [LARGE SCALE GENOMIC DNA]</scope>
</reference>
<accession>A0ACC0C8E8</accession>
<evidence type="ECO:0000313" key="2">
    <source>
        <dbReference type="Proteomes" id="UP001060085"/>
    </source>
</evidence>
<comment type="caution">
    <text evidence="1">The sequence shown here is derived from an EMBL/GenBank/DDBJ whole genome shotgun (WGS) entry which is preliminary data.</text>
</comment>
<dbReference type="EMBL" id="CM044701">
    <property type="protein sequence ID" value="KAI5681180.1"/>
    <property type="molecule type" value="Genomic_DNA"/>
</dbReference>
<sequence>MTHRWSTIDDDDGQISYAAARADNIRCRCFDAAAAVTPLVGYEFFFIVVTTLFKFDKVTDFAVFSWGFWCHILHHTHDRVGFVPCYYHRTTHDENLWQHDEERILAECAASLRCHIGLKSSRSLLTENNLYHDMIFVVAVLNILFQEDGLAEEPPNLEAKKFFDMLTVMETLLVDRDDRHSVLSTNAELLYISLKPNGLKNHAIIENVGPLVHDSLSSEESDINVETYFEELQNDEIEIEWDSNEDFDEDVDDDPDEDSKKDADNDPDDDSIHEHDEDIDA</sequence>
<keyword evidence="2" id="KW-1185">Reference proteome</keyword>
<organism evidence="1 2">
    <name type="scientific">Catharanthus roseus</name>
    <name type="common">Madagascar periwinkle</name>
    <name type="synonym">Vinca rosea</name>
    <dbReference type="NCBI Taxonomy" id="4058"/>
    <lineage>
        <taxon>Eukaryota</taxon>
        <taxon>Viridiplantae</taxon>
        <taxon>Streptophyta</taxon>
        <taxon>Embryophyta</taxon>
        <taxon>Tracheophyta</taxon>
        <taxon>Spermatophyta</taxon>
        <taxon>Magnoliopsida</taxon>
        <taxon>eudicotyledons</taxon>
        <taxon>Gunneridae</taxon>
        <taxon>Pentapetalae</taxon>
        <taxon>asterids</taxon>
        <taxon>lamiids</taxon>
        <taxon>Gentianales</taxon>
        <taxon>Apocynaceae</taxon>
        <taxon>Rauvolfioideae</taxon>
        <taxon>Vinceae</taxon>
        <taxon>Catharanthinae</taxon>
        <taxon>Catharanthus</taxon>
    </lineage>
</organism>